<proteinExistence type="predicted"/>
<evidence type="ECO:0000313" key="3">
    <source>
        <dbReference type="Proteomes" id="UP000028725"/>
    </source>
</evidence>
<protein>
    <recommendedName>
        <fullName evidence="4">Yip1 domain-containing protein</fullName>
    </recommendedName>
</protein>
<keyword evidence="1" id="KW-1133">Transmembrane helix</keyword>
<reference evidence="2 3" key="1">
    <citation type="submission" date="2014-04" db="EMBL/GenBank/DDBJ databases">
        <title>Genome assembly of Hyalangium minutum DSM 14724.</title>
        <authorList>
            <person name="Sharma G."/>
            <person name="Subramanian S."/>
        </authorList>
    </citation>
    <scope>NUCLEOTIDE SEQUENCE [LARGE SCALE GENOMIC DNA]</scope>
    <source>
        <strain evidence="2 3">DSM 14724</strain>
    </source>
</reference>
<feature type="transmembrane region" description="Helical" evidence="1">
    <location>
        <begin position="178"/>
        <end position="198"/>
    </location>
</feature>
<evidence type="ECO:0000313" key="2">
    <source>
        <dbReference type="EMBL" id="KFE68721.1"/>
    </source>
</evidence>
<sequence>MGSTTLVTTVDRPNLIDSLLRLLDRPARSALELSRRPFAATLAPATLGIFLVAAASALAGCISLSGFRLVPRLDVLRAVFEALLVVVPGTAVFSIYLRLCIPTRALLAATALGLLAAGVVAACILPLMGFIAVVAVKSHLEVPVPLLFVPGLALSTVAALVSRVIVSMDSSRSARWLARAFIFSLGAVFVLRINSALLNLHTWLW</sequence>
<comment type="caution">
    <text evidence="2">The sequence shown here is derived from an EMBL/GenBank/DDBJ whole genome shotgun (WGS) entry which is preliminary data.</text>
</comment>
<dbReference type="RefSeq" id="WP_044189708.1">
    <property type="nucleotide sequence ID" value="NZ_JMCB01000006.1"/>
</dbReference>
<evidence type="ECO:0000256" key="1">
    <source>
        <dbReference type="SAM" id="Phobius"/>
    </source>
</evidence>
<accession>A0A085WM08</accession>
<dbReference type="EMBL" id="JMCB01000006">
    <property type="protein sequence ID" value="KFE68721.1"/>
    <property type="molecule type" value="Genomic_DNA"/>
</dbReference>
<organism evidence="2 3">
    <name type="scientific">Hyalangium minutum</name>
    <dbReference type="NCBI Taxonomy" id="394096"/>
    <lineage>
        <taxon>Bacteria</taxon>
        <taxon>Pseudomonadati</taxon>
        <taxon>Myxococcota</taxon>
        <taxon>Myxococcia</taxon>
        <taxon>Myxococcales</taxon>
        <taxon>Cystobacterineae</taxon>
        <taxon>Archangiaceae</taxon>
        <taxon>Hyalangium</taxon>
    </lineage>
</organism>
<keyword evidence="1" id="KW-0472">Membrane</keyword>
<gene>
    <name evidence="2" type="ORF">DB31_7958</name>
</gene>
<feature type="transmembrane region" description="Helical" evidence="1">
    <location>
        <begin position="106"/>
        <end position="135"/>
    </location>
</feature>
<feature type="transmembrane region" description="Helical" evidence="1">
    <location>
        <begin position="78"/>
        <end position="99"/>
    </location>
</feature>
<dbReference type="OrthoDB" id="5519240at2"/>
<keyword evidence="3" id="KW-1185">Reference proteome</keyword>
<evidence type="ECO:0008006" key="4">
    <source>
        <dbReference type="Google" id="ProtNLM"/>
    </source>
</evidence>
<dbReference type="STRING" id="394096.DB31_7958"/>
<keyword evidence="1" id="KW-0812">Transmembrane</keyword>
<feature type="transmembrane region" description="Helical" evidence="1">
    <location>
        <begin position="147"/>
        <end position="166"/>
    </location>
</feature>
<name>A0A085WM08_9BACT</name>
<dbReference type="AlphaFoldDB" id="A0A085WM08"/>
<dbReference type="Proteomes" id="UP000028725">
    <property type="component" value="Unassembled WGS sequence"/>
</dbReference>
<feature type="transmembrane region" description="Helical" evidence="1">
    <location>
        <begin position="38"/>
        <end position="66"/>
    </location>
</feature>